<keyword evidence="1" id="KW-0732">Signal</keyword>
<feature type="domain" description="DUF5640" evidence="2">
    <location>
        <begin position="30"/>
        <end position="115"/>
    </location>
</feature>
<feature type="signal peptide" evidence="1">
    <location>
        <begin position="1"/>
        <end position="24"/>
    </location>
</feature>
<keyword evidence="4" id="KW-1185">Reference proteome</keyword>
<evidence type="ECO:0000313" key="4">
    <source>
        <dbReference type="Proteomes" id="UP000600600"/>
    </source>
</evidence>
<reference evidence="3 4" key="1">
    <citation type="submission" date="2020-08" db="EMBL/GenBank/DDBJ databases">
        <title>Genome public.</title>
        <authorList>
            <person name="Liu C."/>
            <person name="Sun Q."/>
        </authorList>
    </citation>
    <scope>NUCLEOTIDE SEQUENCE [LARGE SCALE GENOMIC DNA]</scope>
    <source>
        <strain evidence="3 4">M27</strain>
    </source>
</reference>
<comment type="caution">
    <text evidence="3">The sequence shown here is derived from an EMBL/GenBank/DDBJ whole genome shotgun (WGS) entry which is preliminary data.</text>
</comment>
<protein>
    <submittedName>
        <fullName evidence="3">Lipocalin family protein</fullName>
    </submittedName>
</protein>
<evidence type="ECO:0000313" key="3">
    <source>
        <dbReference type="EMBL" id="MBC5606890.1"/>
    </source>
</evidence>
<feature type="chain" id="PRO_5045675090" evidence="1">
    <location>
        <begin position="25"/>
        <end position="116"/>
    </location>
</feature>
<proteinExistence type="predicted"/>
<dbReference type="Pfam" id="PF18692">
    <property type="entry name" value="DUF5640"/>
    <property type="match status" value="1"/>
</dbReference>
<evidence type="ECO:0000259" key="2">
    <source>
        <dbReference type="Pfam" id="PF18692"/>
    </source>
</evidence>
<dbReference type="RefSeq" id="WP_186968377.1">
    <property type="nucleotide sequence ID" value="NZ_JACOOE010000013.1"/>
</dbReference>
<dbReference type="EMBL" id="JACOOE010000013">
    <property type="protein sequence ID" value="MBC5606890.1"/>
    <property type="molecule type" value="Genomic_DNA"/>
</dbReference>
<gene>
    <name evidence="3" type="ORF">H8S67_19810</name>
</gene>
<name>A0ABR7CGH7_9BACE</name>
<dbReference type="Gene3D" id="2.40.128.360">
    <property type="match status" value="1"/>
</dbReference>
<evidence type="ECO:0000256" key="1">
    <source>
        <dbReference type="SAM" id="SignalP"/>
    </source>
</evidence>
<dbReference type="Proteomes" id="UP000600600">
    <property type="component" value="Unassembled WGS sequence"/>
</dbReference>
<sequence>MKTLRFIGMAIVAIIMSVNFVACSDDDDDNPIVGTWRSEVSNNSYDSFTFNTDGSGIWQAYRDNRQTDSDTFKYSIDGDKITFTWADGEIYTSTFSISGNRLTIKDNEDSETYTKQ</sequence>
<dbReference type="InterPro" id="IPR040984">
    <property type="entry name" value="DUF5640"/>
</dbReference>
<organism evidence="3 4">
    <name type="scientific">Bacteroides difficilis</name>
    <dbReference type="NCBI Taxonomy" id="2763021"/>
    <lineage>
        <taxon>Bacteria</taxon>
        <taxon>Pseudomonadati</taxon>
        <taxon>Bacteroidota</taxon>
        <taxon>Bacteroidia</taxon>
        <taxon>Bacteroidales</taxon>
        <taxon>Bacteroidaceae</taxon>
        <taxon>Bacteroides</taxon>
    </lineage>
</organism>
<accession>A0ABR7CGH7</accession>